<gene>
    <name evidence="7" type="ORF">GA0070563_11535</name>
</gene>
<feature type="transmembrane region" description="Helical" evidence="5">
    <location>
        <begin position="40"/>
        <end position="62"/>
    </location>
</feature>
<dbReference type="InterPro" id="IPR050482">
    <property type="entry name" value="Sensor_HK_TwoCompSys"/>
</dbReference>
<feature type="transmembrane region" description="Helical" evidence="5">
    <location>
        <begin position="158"/>
        <end position="181"/>
    </location>
</feature>
<feature type="transmembrane region" description="Helical" evidence="5">
    <location>
        <begin position="121"/>
        <end position="138"/>
    </location>
</feature>
<feature type="domain" description="Signal transduction histidine kinase subgroup 3 dimerisation and phosphoacceptor" evidence="6">
    <location>
        <begin position="198"/>
        <end position="263"/>
    </location>
</feature>
<dbReference type="Gene3D" id="1.20.5.1930">
    <property type="match status" value="1"/>
</dbReference>
<dbReference type="GO" id="GO:0046983">
    <property type="term" value="F:protein dimerization activity"/>
    <property type="evidence" value="ECO:0007669"/>
    <property type="project" value="InterPro"/>
</dbReference>
<evidence type="ECO:0000256" key="1">
    <source>
        <dbReference type="ARBA" id="ARBA00022679"/>
    </source>
</evidence>
<dbReference type="PANTHER" id="PTHR24421">
    <property type="entry name" value="NITRATE/NITRITE SENSOR PROTEIN NARX-RELATED"/>
    <property type="match status" value="1"/>
</dbReference>
<evidence type="ECO:0000256" key="4">
    <source>
        <dbReference type="SAM" id="MobiDB-lite"/>
    </source>
</evidence>
<keyword evidence="3" id="KW-0902">Two-component regulatory system</keyword>
<dbReference type="RefSeq" id="WP_074477771.1">
    <property type="nucleotide sequence ID" value="NZ_FMCT01000015.1"/>
</dbReference>
<proteinExistence type="predicted"/>
<dbReference type="GO" id="GO:0000155">
    <property type="term" value="F:phosphorelay sensor kinase activity"/>
    <property type="evidence" value="ECO:0007669"/>
    <property type="project" value="InterPro"/>
</dbReference>
<dbReference type="CDD" id="cd16917">
    <property type="entry name" value="HATPase_UhpB-NarQ-NarX-like"/>
    <property type="match status" value="1"/>
</dbReference>
<keyword evidence="5" id="KW-0472">Membrane</keyword>
<reference evidence="8" key="1">
    <citation type="submission" date="2016-06" db="EMBL/GenBank/DDBJ databases">
        <authorList>
            <person name="Varghese N."/>
            <person name="Submissions Spin"/>
        </authorList>
    </citation>
    <scope>NUCLEOTIDE SEQUENCE [LARGE SCALE GENOMIC DNA]</scope>
    <source>
        <strain evidence="8">DSM 43168</strain>
    </source>
</reference>
<evidence type="ECO:0000256" key="2">
    <source>
        <dbReference type="ARBA" id="ARBA00022777"/>
    </source>
</evidence>
<evidence type="ECO:0000256" key="5">
    <source>
        <dbReference type="SAM" id="Phobius"/>
    </source>
</evidence>
<feature type="transmembrane region" description="Helical" evidence="5">
    <location>
        <begin position="12"/>
        <end position="34"/>
    </location>
</feature>
<dbReference type="PANTHER" id="PTHR24421:SF63">
    <property type="entry name" value="SENSOR HISTIDINE KINASE DESK"/>
    <property type="match status" value="1"/>
</dbReference>
<dbReference type="Proteomes" id="UP000183585">
    <property type="component" value="Unassembled WGS sequence"/>
</dbReference>
<organism evidence="7 8">
    <name type="scientific">Micromonospora carbonacea</name>
    <dbReference type="NCBI Taxonomy" id="47853"/>
    <lineage>
        <taxon>Bacteria</taxon>
        <taxon>Bacillati</taxon>
        <taxon>Actinomycetota</taxon>
        <taxon>Actinomycetes</taxon>
        <taxon>Micromonosporales</taxon>
        <taxon>Micromonosporaceae</taxon>
        <taxon>Micromonospora</taxon>
    </lineage>
</organism>
<feature type="region of interest" description="Disordered" evidence="4">
    <location>
        <begin position="387"/>
        <end position="410"/>
    </location>
</feature>
<feature type="transmembrane region" description="Helical" evidence="5">
    <location>
        <begin position="74"/>
        <end position="91"/>
    </location>
</feature>
<dbReference type="Pfam" id="PF07730">
    <property type="entry name" value="HisKA_3"/>
    <property type="match status" value="1"/>
</dbReference>
<keyword evidence="1" id="KW-0808">Transferase</keyword>
<evidence type="ECO:0000313" key="7">
    <source>
        <dbReference type="EMBL" id="SCF46641.1"/>
    </source>
</evidence>
<dbReference type="InterPro" id="IPR036890">
    <property type="entry name" value="HATPase_C_sf"/>
</dbReference>
<dbReference type="SUPFAM" id="SSF55874">
    <property type="entry name" value="ATPase domain of HSP90 chaperone/DNA topoisomerase II/histidine kinase"/>
    <property type="match status" value="1"/>
</dbReference>
<dbReference type="AlphaFoldDB" id="A0A1C5ANI4"/>
<keyword evidence="2 7" id="KW-0418">Kinase</keyword>
<dbReference type="Gene3D" id="3.30.565.10">
    <property type="entry name" value="Histidine kinase-like ATPase, C-terminal domain"/>
    <property type="match status" value="1"/>
</dbReference>
<keyword evidence="8" id="KW-1185">Reference proteome</keyword>
<sequence>MTADLRAVRLSTALSLGLGLLIGGVVQVLLGVGVATGPRAVALAVGTAAAVLAGLATVPLLLRVHEDATPRHPLVLVLLALSGVVWALAVAPPFAGWGWAFTLAMAGGVLGCLVRGWWRAAVILGCWAVIGLGGLAGVQASSRAAAVPSRAGAGGDAVVIGTLALYTLLPLSAVWMLQVVLRLEHARRLAADLAVTRERLRFAADLHDIQGHHLQVIALKSELAERLLPGQPERAGRELAEIRRIAQVALDDTRAVVNDYRTVTVAAEARNAAAVLRSAGIRCAARVEAADLPVALGAIFAVAIREAVTNVLRHSRATEATMELVRVAAEYRLTVTNDGAGVARAEARDGTGLVGLAQRVAAQRGTVETTHEDDTFVLIVRVPTADAGGPGPGAVPDEPAPPAGRRGMRR</sequence>
<protein>
    <submittedName>
        <fullName evidence="7">Two-component system, NarL family, sensor histidine kinase DesK</fullName>
    </submittedName>
</protein>
<keyword evidence="5" id="KW-0812">Transmembrane</keyword>
<name>A0A1C5ANI4_9ACTN</name>
<keyword evidence="5" id="KW-1133">Transmembrane helix</keyword>
<accession>A0A1C5ANI4</accession>
<evidence type="ECO:0000256" key="3">
    <source>
        <dbReference type="ARBA" id="ARBA00023012"/>
    </source>
</evidence>
<dbReference type="EMBL" id="FMCT01000015">
    <property type="protein sequence ID" value="SCF46641.1"/>
    <property type="molecule type" value="Genomic_DNA"/>
</dbReference>
<dbReference type="InterPro" id="IPR011712">
    <property type="entry name" value="Sig_transdc_His_kin_sub3_dim/P"/>
</dbReference>
<evidence type="ECO:0000259" key="6">
    <source>
        <dbReference type="Pfam" id="PF07730"/>
    </source>
</evidence>
<evidence type="ECO:0000313" key="8">
    <source>
        <dbReference type="Proteomes" id="UP000183585"/>
    </source>
</evidence>
<dbReference type="GO" id="GO:0016020">
    <property type="term" value="C:membrane"/>
    <property type="evidence" value="ECO:0007669"/>
    <property type="project" value="InterPro"/>
</dbReference>